<dbReference type="EMBL" id="FMYW01000011">
    <property type="protein sequence ID" value="SDC61022.1"/>
    <property type="molecule type" value="Genomic_DNA"/>
</dbReference>
<accession>A0A1G6MZP9</accession>
<dbReference type="RefSeq" id="WP_093730777.1">
    <property type="nucleotide sequence ID" value="NZ_FMYW01000011.1"/>
</dbReference>
<gene>
    <name evidence="2" type="ORF">SAMN04487864_11157</name>
</gene>
<dbReference type="Pfam" id="PF00294">
    <property type="entry name" value="PfkB"/>
    <property type="match status" value="1"/>
</dbReference>
<organism evidence="2 3">
    <name type="scientific">Succiniclasticum ruminis</name>
    <dbReference type="NCBI Taxonomy" id="40841"/>
    <lineage>
        <taxon>Bacteria</taxon>
        <taxon>Bacillati</taxon>
        <taxon>Bacillota</taxon>
        <taxon>Negativicutes</taxon>
        <taxon>Acidaminococcales</taxon>
        <taxon>Acidaminococcaceae</taxon>
        <taxon>Succiniclasticum</taxon>
    </lineage>
</organism>
<evidence type="ECO:0000259" key="1">
    <source>
        <dbReference type="Pfam" id="PF00294"/>
    </source>
</evidence>
<dbReference type="PANTHER" id="PTHR42774:SF3">
    <property type="entry name" value="KETOHEXOKINASE"/>
    <property type="match status" value="1"/>
</dbReference>
<name>A0A1G6MZP9_9FIRM</name>
<keyword evidence="2" id="KW-0808">Transferase</keyword>
<keyword evidence="2" id="KW-0418">Kinase</keyword>
<dbReference type="InterPro" id="IPR052562">
    <property type="entry name" value="Ketohexokinase-related"/>
</dbReference>
<dbReference type="GO" id="GO:0016301">
    <property type="term" value="F:kinase activity"/>
    <property type="evidence" value="ECO:0007669"/>
    <property type="project" value="UniProtKB-KW"/>
</dbReference>
<evidence type="ECO:0000313" key="2">
    <source>
        <dbReference type="EMBL" id="SDC61022.1"/>
    </source>
</evidence>
<dbReference type="InterPro" id="IPR029056">
    <property type="entry name" value="Ribokinase-like"/>
</dbReference>
<evidence type="ECO:0000313" key="3">
    <source>
        <dbReference type="Proteomes" id="UP000198943"/>
    </source>
</evidence>
<proteinExistence type="predicted"/>
<reference evidence="3" key="1">
    <citation type="submission" date="2016-10" db="EMBL/GenBank/DDBJ databases">
        <authorList>
            <person name="Varghese N."/>
            <person name="Submissions S."/>
        </authorList>
    </citation>
    <scope>NUCLEOTIDE SEQUENCE [LARGE SCALE GENOMIC DNA]</scope>
    <source>
        <strain evidence="3">DSM 11005</strain>
    </source>
</reference>
<sequence>MQVLKMEESKLQKCPRGYFVGLTTMDYVFYVNSHPQKNSKVKTNHFTRLVGGPAANAAITYSLLGGNATLVTCLGNTAESDVIKETLEKFGVTVVNCTEDDAMPAVAAIAVDRNGDRQIFSGQNQYKVVNVPILDEPAFCLFDLNQQELSLAVLRNCDCEIVVDAGSWKGETLAFLKKASVVISSEEFRDPVGRDIFSIQECASAQKAMTRGEKPIRLDDGEVPVASVPCVDSLAAGDIFHGAFCFAYYHKQLDFKAALTFASTIATESVKYEGPWEWAKQI</sequence>
<feature type="domain" description="Carbohydrate kinase PfkB" evidence="1">
    <location>
        <begin position="20"/>
        <end position="274"/>
    </location>
</feature>
<dbReference type="Proteomes" id="UP000198943">
    <property type="component" value="Unassembled WGS sequence"/>
</dbReference>
<keyword evidence="3" id="KW-1185">Reference proteome</keyword>
<dbReference type="PANTHER" id="PTHR42774">
    <property type="entry name" value="PHOSPHOTRANSFERASE SYSTEM TRANSPORT PROTEIN"/>
    <property type="match status" value="1"/>
</dbReference>
<dbReference type="AlphaFoldDB" id="A0A1G6MZP9"/>
<dbReference type="Gene3D" id="3.40.1190.20">
    <property type="match status" value="1"/>
</dbReference>
<dbReference type="OrthoDB" id="9775849at2"/>
<dbReference type="InterPro" id="IPR011611">
    <property type="entry name" value="PfkB_dom"/>
</dbReference>
<protein>
    <submittedName>
        <fullName evidence="2">Sugar or nucleoside kinase, ribokinase family</fullName>
    </submittedName>
</protein>
<dbReference type="SUPFAM" id="SSF53613">
    <property type="entry name" value="Ribokinase-like"/>
    <property type="match status" value="1"/>
</dbReference>